<evidence type="ECO:0000313" key="3">
    <source>
        <dbReference type="EMBL" id="OHU13961.1"/>
    </source>
</evidence>
<name>A0ABX3C691_9MYCO</name>
<organism evidence="3 4">
    <name type="scientific">Mycobacteroides saopaulense</name>
    <dbReference type="NCBI Taxonomy" id="1578165"/>
    <lineage>
        <taxon>Bacteria</taxon>
        <taxon>Bacillati</taxon>
        <taxon>Actinomycetota</taxon>
        <taxon>Actinomycetes</taxon>
        <taxon>Mycobacteriales</taxon>
        <taxon>Mycobacteriaceae</taxon>
        <taxon>Mycobacteroides</taxon>
    </lineage>
</organism>
<dbReference type="InterPro" id="IPR013538">
    <property type="entry name" value="ASHA1/2-like_C"/>
</dbReference>
<dbReference type="Gene3D" id="3.30.530.20">
    <property type="match status" value="1"/>
</dbReference>
<dbReference type="RefSeq" id="WP_070909827.1">
    <property type="nucleotide sequence ID" value="NZ_MLIC01000001.1"/>
</dbReference>
<evidence type="ECO:0000259" key="2">
    <source>
        <dbReference type="Pfam" id="PF08327"/>
    </source>
</evidence>
<dbReference type="EMBL" id="MLIH01000002">
    <property type="protein sequence ID" value="OHU13961.1"/>
    <property type="molecule type" value="Genomic_DNA"/>
</dbReference>
<reference evidence="3 4" key="1">
    <citation type="submission" date="2016-10" db="EMBL/GenBank/DDBJ databases">
        <title>Evaluation of Human, Animal and Environmental Mycobacterium chelonae Isolates by Core Genome Phylogenomic Analysis, Targeted Gene Comparison, and Anti-microbial Susceptibility Patterns: A Tale of Mistaken Identities.</title>
        <authorList>
            <person name="Fogelson S.B."/>
            <person name="Camus A.C."/>
            <person name="Lorenz W."/>
            <person name="Vasireddy R."/>
            <person name="Vasireddy S."/>
            <person name="Smith T."/>
            <person name="Brown-Elliott B.A."/>
            <person name="Wallace R.J.Jr."/>
            <person name="Hasan N.A."/>
            <person name="Reischl U."/>
            <person name="Sanchez S."/>
        </authorList>
    </citation>
    <scope>NUCLEOTIDE SEQUENCE [LARGE SCALE GENOMIC DNA]</scope>
    <source>
        <strain evidence="3 4">8528</strain>
    </source>
</reference>
<comment type="caution">
    <text evidence="3">The sequence shown here is derived from an EMBL/GenBank/DDBJ whole genome shotgun (WGS) entry which is preliminary data.</text>
</comment>
<evidence type="ECO:0000256" key="1">
    <source>
        <dbReference type="ARBA" id="ARBA00006817"/>
    </source>
</evidence>
<dbReference type="Proteomes" id="UP000179621">
    <property type="component" value="Unassembled WGS sequence"/>
</dbReference>
<feature type="domain" description="Activator of Hsp90 ATPase homologue 1/2-like C-terminal" evidence="2">
    <location>
        <begin position="28"/>
        <end position="163"/>
    </location>
</feature>
<protein>
    <submittedName>
        <fullName evidence="3">ATPase</fullName>
    </submittedName>
</protein>
<dbReference type="CDD" id="cd07826">
    <property type="entry name" value="SRPBCC_CalC_Aha1-like_9"/>
    <property type="match status" value="1"/>
</dbReference>
<gene>
    <name evidence="3" type="ORF">BKG73_04700</name>
</gene>
<proteinExistence type="inferred from homology"/>
<dbReference type="Pfam" id="PF08327">
    <property type="entry name" value="AHSA1"/>
    <property type="match status" value="1"/>
</dbReference>
<accession>A0ABX3C691</accession>
<dbReference type="SUPFAM" id="SSF55961">
    <property type="entry name" value="Bet v1-like"/>
    <property type="match status" value="1"/>
</dbReference>
<evidence type="ECO:0000313" key="4">
    <source>
        <dbReference type="Proteomes" id="UP000179621"/>
    </source>
</evidence>
<keyword evidence="4" id="KW-1185">Reference proteome</keyword>
<dbReference type="InterPro" id="IPR023393">
    <property type="entry name" value="START-like_dom_sf"/>
</dbReference>
<sequence>MSADTNRYGSATVELPSDTTILITRSFDAPAALIFRTLTEPELVKRWWGFETARWQVCEIDLRVGGRWRYVVSQPCESEPDMEVAFHGEYREIDAPHRLVSTEVFEGVPDGEALVSTTLDQIDGVTTMRVLVQHSCKEHRDGHIDSGMEAGMQVSYDRIEDLLRDLG</sequence>
<comment type="similarity">
    <text evidence="1">Belongs to the AHA1 family.</text>
</comment>